<reference evidence="2" key="1">
    <citation type="submission" date="2021-01" db="UniProtKB">
        <authorList>
            <consortium name="EnsemblMetazoa"/>
        </authorList>
    </citation>
    <scope>IDENTIFICATION</scope>
</reference>
<protein>
    <submittedName>
        <fullName evidence="2">Uncharacterized protein</fullName>
    </submittedName>
</protein>
<feature type="region of interest" description="Disordered" evidence="1">
    <location>
        <begin position="205"/>
        <end position="328"/>
    </location>
</feature>
<dbReference type="GeneID" id="100117558"/>
<dbReference type="RefSeq" id="XP_001601758.3">
    <property type="nucleotide sequence ID" value="XM_001601708.5"/>
</dbReference>
<name>A0A7M7G2U7_NASVI</name>
<feature type="compositionally biased region" description="Low complexity" evidence="1">
    <location>
        <begin position="207"/>
        <end position="216"/>
    </location>
</feature>
<evidence type="ECO:0000313" key="2">
    <source>
        <dbReference type="EnsemblMetazoa" id="XP_001601758"/>
    </source>
</evidence>
<feature type="compositionally biased region" description="Polar residues" evidence="1">
    <location>
        <begin position="312"/>
        <end position="328"/>
    </location>
</feature>
<organism evidence="2 3">
    <name type="scientific">Nasonia vitripennis</name>
    <name type="common">Parasitic wasp</name>
    <dbReference type="NCBI Taxonomy" id="7425"/>
    <lineage>
        <taxon>Eukaryota</taxon>
        <taxon>Metazoa</taxon>
        <taxon>Ecdysozoa</taxon>
        <taxon>Arthropoda</taxon>
        <taxon>Hexapoda</taxon>
        <taxon>Insecta</taxon>
        <taxon>Pterygota</taxon>
        <taxon>Neoptera</taxon>
        <taxon>Endopterygota</taxon>
        <taxon>Hymenoptera</taxon>
        <taxon>Apocrita</taxon>
        <taxon>Proctotrupomorpha</taxon>
        <taxon>Chalcidoidea</taxon>
        <taxon>Pteromalidae</taxon>
        <taxon>Pteromalinae</taxon>
        <taxon>Nasonia</taxon>
    </lineage>
</organism>
<dbReference type="OrthoDB" id="7699079at2759"/>
<sequence>MNHFKEEFSYLLLRYASAEATNNNNVPETCTPLTNLQILDGVKEVLRKTLNIDLQHVEPSTMKTPVNEIVVTTPDAPDVLRMDYNQTNVLHNKFKSLDSATEEKNSFDFDNFKSTSFIHTPTEIGTPSIDKPFLELGINKNLESLEQKFKEIPKFDTAKNMTMYSMVEDAHKNVMKVVHKLEDLRELLLPEARPIRRLSAIMNLPKSQQQSSSSASNNLRTTQRAKALTRRSMGQLNEELSVTPTSSRPSLVMPPSSLQGKKASAGTGVSKLSQQTRSVSTLSLLTDTNKSAGSGVSTSKSPSKKNSKYAHVQSTIPKPTSSAVKRKV</sequence>
<dbReference type="InParanoid" id="A0A7M7G2U7"/>
<feature type="compositionally biased region" description="Polar residues" evidence="1">
    <location>
        <begin position="270"/>
        <end position="296"/>
    </location>
</feature>
<dbReference type="Proteomes" id="UP000002358">
    <property type="component" value="Chromosome 3"/>
</dbReference>
<accession>A0A7M7G2U7</accession>
<dbReference type="SMR" id="A0A7M7G2U7"/>
<feature type="compositionally biased region" description="Polar residues" evidence="1">
    <location>
        <begin position="232"/>
        <end position="249"/>
    </location>
</feature>
<proteinExistence type="predicted"/>
<dbReference type="AlphaFoldDB" id="A0A7M7G2U7"/>
<dbReference type="KEGG" id="nvi:100117558"/>
<evidence type="ECO:0000256" key="1">
    <source>
        <dbReference type="SAM" id="MobiDB-lite"/>
    </source>
</evidence>
<dbReference type="EnsemblMetazoa" id="XM_001601708">
    <property type="protein sequence ID" value="XP_001601758"/>
    <property type="gene ID" value="LOC100117558"/>
</dbReference>
<keyword evidence="3" id="KW-1185">Reference proteome</keyword>
<evidence type="ECO:0000313" key="3">
    <source>
        <dbReference type="Proteomes" id="UP000002358"/>
    </source>
</evidence>